<organism evidence="1 2">
    <name type="scientific">Drouetiella hepatica Uher 2000/2452</name>
    <dbReference type="NCBI Taxonomy" id="904376"/>
    <lineage>
        <taxon>Bacteria</taxon>
        <taxon>Bacillati</taxon>
        <taxon>Cyanobacteriota</taxon>
        <taxon>Cyanophyceae</taxon>
        <taxon>Oculatellales</taxon>
        <taxon>Oculatellaceae</taxon>
        <taxon>Drouetiella</taxon>
    </lineage>
</organism>
<dbReference type="Proteomes" id="UP000757435">
    <property type="component" value="Unassembled WGS sequence"/>
</dbReference>
<sequence>MTNFNQQRVLELHNRMCMNPETFSHRWGMNAGEIAAICGISRSSVSHWLGGRSSRRTPGGAHLRILAVADFLLTNAERIQPLLERWQQPEESER</sequence>
<proteinExistence type="predicted"/>
<gene>
    <name evidence="1" type="ORF">KME15_22255</name>
</gene>
<accession>A0A951QDS3</accession>
<reference evidence="1" key="1">
    <citation type="submission" date="2021-05" db="EMBL/GenBank/DDBJ databases">
        <authorList>
            <person name="Pietrasiak N."/>
            <person name="Ward R."/>
            <person name="Stajich J.E."/>
            <person name="Kurbessoian T."/>
        </authorList>
    </citation>
    <scope>NUCLEOTIDE SEQUENCE</scope>
    <source>
        <strain evidence="1">UHER 2000/2452</strain>
    </source>
</reference>
<comment type="caution">
    <text evidence="1">The sequence shown here is derived from an EMBL/GenBank/DDBJ whole genome shotgun (WGS) entry which is preliminary data.</text>
</comment>
<dbReference type="AlphaFoldDB" id="A0A951QDS3"/>
<evidence type="ECO:0008006" key="3">
    <source>
        <dbReference type="Google" id="ProtNLM"/>
    </source>
</evidence>
<dbReference type="InterPro" id="IPR001387">
    <property type="entry name" value="Cro/C1-type_HTH"/>
</dbReference>
<evidence type="ECO:0000313" key="1">
    <source>
        <dbReference type="EMBL" id="MBW4661407.1"/>
    </source>
</evidence>
<protein>
    <recommendedName>
        <fullName evidence="3">Helix-turn-helix domain-containing protein</fullName>
    </recommendedName>
</protein>
<dbReference type="EMBL" id="JAHHHD010000036">
    <property type="protein sequence ID" value="MBW4661407.1"/>
    <property type="molecule type" value="Genomic_DNA"/>
</dbReference>
<evidence type="ECO:0000313" key="2">
    <source>
        <dbReference type="Proteomes" id="UP000757435"/>
    </source>
</evidence>
<name>A0A951QDS3_9CYAN</name>
<dbReference type="CDD" id="cd00093">
    <property type="entry name" value="HTH_XRE"/>
    <property type="match status" value="1"/>
</dbReference>
<reference evidence="1" key="2">
    <citation type="journal article" date="2022" name="Microbiol. Resour. Announc.">
        <title>Metagenome Sequencing to Explore Phylogenomics of Terrestrial Cyanobacteria.</title>
        <authorList>
            <person name="Ward R.D."/>
            <person name="Stajich J.E."/>
            <person name="Johansen J.R."/>
            <person name="Huntemann M."/>
            <person name="Clum A."/>
            <person name="Foster B."/>
            <person name="Foster B."/>
            <person name="Roux S."/>
            <person name="Palaniappan K."/>
            <person name="Varghese N."/>
            <person name="Mukherjee S."/>
            <person name="Reddy T.B.K."/>
            <person name="Daum C."/>
            <person name="Copeland A."/>
            <person name="Chen I.A."/>
            <person name="Ivanova N.N."/>
            <person name="Kyrpides N.C."/>
            <person name="Shapiro N."/>
            <person name="Eloe-Fadrosh E.A."/>
            <person name="Pietrasiak N."/>
        </authorList>
    </citation>
    <scope>NUCLEOTIDE SEQUENCE</scope>
    <source>
        <strain evidence="1">UHER 2000/2452</strain>
    </source>
</reference>